<evidence type="ECO:0000256" key="7">
    <source>
        <dbReference type="ARBA" id="ARBA00023136"/>
    </source>
</evidence>
<dbReference type="GO" id="GO:0016887">
    <property type="term" value="F:ATP hydrolysis activity"/>
    <property type="evidence" value="ECO:0007669"/>
    <property type="project" value="InterPro"/>
</dbReference>
<dbReference type="PANTHER" id="PTHR43297">
    <property type="entry name" value="OLIGOPEPTIDE TRANSPORT ATP-BINDING PROTEIN APPD"/>
    <property type="match status" value="1"/>
</dbReference>
<dbReference type="STRING" id="478801.Ksed_12490"/>
<dbReference type="GO" id="GO:0005886">
    <property type="term" value="C:plasma membrane"/>
    <property type="evidence" value="ECO:0007669"/>
    <property type="project" value="UniProtKB-SubCell"/>
</dbReference>
<gene>
    <name evidence="10" type="ordered locus">Ksed_12490</name>
</gene>
<keyword evidence="7" id="KW-0472">Membrane</keyword>
<dbReference type="InterPro" id="IPR017871">
    <property type="entry name" value="ABC_transporter-like_CS"/>
</dbReference>
<evidence type="ECO:0000256" key="8">
    <source>
        <dbReference type="SAM" id="MobiDB-lite"/>
    </source>
</evidence>
<dbReference type="CDD" id="cd03257">
    <property type="entry name" value="ABC_NikE_OppD_transporters"/>
    <property type="match status" value="1"/>
</dbReference>
<keyword evidence="6 10" id="KW-0067">ATP-binding</keyword>
<dbReference type="InterPro" id="IPR013563">
    <property type="entry name" value="Oligopep_ABC_C"/>
</dbReference>
<dbReference type="PROSITE" id="PS50893">
    <property type="entry name" value="ABC_TRANSPORTER_2"/>
    <property type="match status" value="1"/>
</dbReference>
<dbReference type="PANTHER" id="PTHR43297:SF2">
    <property type="entry name" value="DIPEPTIDE TRANSPORT ATP-BINDING PROTEIN DPPD"/>
    <property type="match status" value="1"/>
</dbReference>
<dbReference type="AlphaFoldDB" id="C7NHC4"/>
<dbReference type="SMART" id="SM00382">
    <property type="entry name" value="AAA"/>
    <property type="match status" value="1"/>
</dbReference>
<evidence type="ECO:0000259" key="9">
    <source>
        <dbReference type="PROSITE" id="PS50893"/>
    </source>
</evidence>
<dbReference type="InterPro" id="IPR003593">
    <property type="entry name" value="AAA+_ATPase"/>
</dbReference>
<dbReference type="EMBL" id="CP001686">
    <property type="protein sequence ID" value="ACV06281.1"/>
    <property type="molecule type" value="Genomic_DNA"/>
</dbReference>
<evidence type="ECO:0000256" key="5">
    <source>
        <dbReference type="ARBA" id="ARBA00022741"/>
    </source>
</evidence>
<evidence type="ECO:0000313" key="11">
    <source>
        <dbReference type="Proteomes" id="UP000006666"/>
    </source>
</evidence>
<dbReference type="FunFam" id="3.40.50.300:FF:000016">
    <property type="entry name" value="Oligopeptide ABC transporter ATP-binding component"/>
    <property type="match status" value="1"/>
</dbReference>
<evidence type="ECO:0000256" key="6">
    <source>
        <dbReference type="ARBA" id="ARBA00022840"/>
    </source>
</evidence>
<dbReference type="KEGG" id="kse:Ksed_12490"/>
<dbReference type="InterPro" id="IPR027417">
    <property type="entry name" value="P-loop_NTPase"/>
</dbReference>
<dbReference type="Pfam" id="PF00005">
    <property type="entry name" value="ABC_tran"/>
    <property type="match status" value="1"/>
</dbReference>
<name>C7NHC4_KYTSD</name>
<dbReference type="GO" id="GO:0005524">
    <property type="term" value="F:ATP binding"/>
    <property type="evidence" value="ECO:0007669"/>
    <property type="project" value="UniProtKB-KW"/>
</dbReference>
<dbReference type="Proteomes" id="UP000006666">
    <property type="component" value="Chromosome"/>
</dbReference>
<keyword evidence="5" id="KW-0547">Nucleotide-binding</keyword>
<dbReference type="eggNOG" id="COG0444">
    <property type="taxonomic scope" value="Bacteria"/>
</dbReference>
<protein>
    <submittedName>
        <fullName evidence="10">Oligopeptide/dipeptide ABC transporter, ATP-binding protein</fullName>
    </submittedName>
</protein>
<sequence length="378" mass="40948">MSTATHPSGPEDPTMTLTNSTPDDPHAVFARPELGEPLLKVRDLQVAFPTEDGLVRAVNSLSYDVHAGRTLAVVGESGSGKSVSTMAVMGLHDPKRTRMSGSILLDGREMVGASQSQFRKIRGNVASMIFQDAQSSLHPYKRVGDQIVEAYRVHHNVSRSKGMARAVEMLDRVGIPNPQKRARQYPFEFSGGMRQRAMIALGLVNDPKLLIADEPTTALDVTVQAAILDLLKELQDEYGSAIILITHDLAVVAEVAHDTLVMYAGRGVERGDTKEVLADPRHPYTRGLLGSVPSISETVGDELRPIKGAPPSLTHLPSGCSFNPRCEFASMVPEDRCRTDVPGLTVPPGTDHRLVRCHLSAMGVDISTVDPTPQETLR</sequence>
<dbReference type="SUPFAM" id="SSF52540">
    <property type="entry name" value="P-loop containing nucleoside triphosphate hydrolases"/>
    <property type="match status" value="1"/>
</dbReference>
<feature type="domain" description="ABC transporter" evidence="9">
    <location>
        <begin position="39"/>
        <end position="289"/>
    </location>
</feature>
<dbReference type="InterPro" id="IPR003439">
    <property type="entry name" value="ABC_transporter-like_ATP-bd"/>
</dbReference>
<evidence type="ECO:0000313" key="10">
    <source>
        <dbReference type="EMBL" id="ACV06281.1"/>
    </source>
</evidence>
<dbReference type="HOGENOM" id="CLU_000604_1_23_11"/>
<evidence type="ECO:0000256" key="4">
    <source>
        <dbReference type="ARBA" id="ARBA00022475"/>
    </source>
</evidence>
<comment type="subcellular location">
    <subcellularLocation>
        <location evidence="1">Cell membrane</location>
        <topology evidence="1">Peripheral membrane protein</topology>
    </subcellularLocation>
</comment>
<keyword evidence="3" id="KW-0813">Transport</keyword>
<dbReference type="Pfam" id="PF08352">
    <property type="entry name" value="oligo_HPY"/>
    <property type="match status" value="1"/>
</dbReference>
<dbReference type="GO" id="GO:0015833">
    <property type="term" value="P:peptide transport"/>
    <property type="evidence" value="ECO:0007669"/>
    <property type="project" value="InterPro"/>
</dbReference>
<evidence type="ECO:0000256" key="1">
    <source>
        <dbReference type="ARBA" id="ARBA00004202"/>
    </source>
</evidence>
<organism evidence="10 11">
    <name type="scientific">Kytococcus sedentarius (strain ATCC 14392 / DSM 20547 / JCM 11482 / CCUG 33030 / NBRC 15357 / NCTC 11040 / CCM 314 / 541)</name>
    <name type="common">Micrococcus sedentarius</name>
    <dbReference type="NCBI Taxonomy" id="478801"/>
    <lineage>
        <taxon>Bacteria</taxon>
        <taxon>Bacillati</taxon>
        <taxon>Actinomycetota</taxon>
        <taxon>Actinomycetes</taxon>
        <taxon>Micrococcales</taxon>
        <taxon>Kytococcaceae</taxon>
        <taxon>Kytococcus</taxon>
    </lineage>
</organism>
<dbReference type="Gene3D" id="3.40.50.300">
    <property type="entry name" value="P-loop containing nucleotide triphosphate hydrolases"/>
    <property type="match status" value="1"/>
</dbReference>
<feature type="region of interest" description="Disordered" evidence="8">
    <location>
        <begin position="1"/>
        <end position="25"/>
    </location>
</feature>
<dbReference type="NCBIfam" id="TIGR01727">
    <property type="entry name" value="oligo_HPY"/>
    <property type="match status" value="1"/>
</dbReference>
<keyword evidence="4" id="KW-1003">Cell membrane</keyword>
<accession>C7NHC4</accession>
<comment type="similarity">
    <text evidence="2">Belongs to the ABC transporter superfamily.</text>
</comment>
<keyword evidence="11" id="KW-1185">Reference proteome</keyword>
<evidence type="ECO:0000256" key="3">
    <source>
        <dbReference type="ARBA" id="ARBA00022448"/>
    </source>
</evidence>
<dbReference type="PROSITE" id="PS00211">
    <property type="entry name" value="ABC_TRANSPORTER_1"/>
    <property type="match status" value="1"/>
</dbReference>
<evidence type="ECO:0000256" key="2">
    <source>
        <dbReference type="ARBA" id="ARBA00005417"/>
    </source>
</evidence>
<dbReference type="InterPro" id="IPR050388">
    <property type="entry name" value="ABC_Ni/Peptide_Import"/>
</dbReference>
<reference evidence="10 11" key="1">
    <citation type="journal article" date="2009" name="Stand. Genomic Sci.">
        <title>Complete genome sequence of Kytococcus sedentarius type strain (541).</title>
        <authorList>
            <person name="Sims D."/>
            <person name="Brettin T."/>
            <person name="Detter J.C."/>
            <person name="Han C."/>
            <person name="Lapidus A."/>
            <person name="Copeland A."/>
            <person name="Glavina Del Rio T."/>
            <person name="Nolan M."/>
            <person name="Chen F."/>
            <person name="Lucas S."/>
            <person name="Tice H."/>
            <person name="Cheng J.F."/>
            <person name="Bruce D."/>
            <person name="Goodwin L."/>
            <person name="Pitluck S."/>
            <person name="Ovchinnikova G."/>
            <person name="Pati A."/>
            <person name="Ivanova N."/>
            <person name="Mavrommatis K."/>
            <person name="Chen A."/>
            <person name="Palaniappan K."/>
            <person name="D'haeseleer P."/>
            <person name="Chain P."/>
            <person name="Bristow J."/>
            <person name="Eisen J.A."/>
            <person name="Markowitz V."/>
            <person name="Hugenholtz P."/>
            <person name="Schneider S."/>
            <person name="Goker M."/>
            <person name="Pukall R."/>
            <person name="Kyrpides N.C."/>
            <person name="Klenk H.P."/>
        </authorList>
    </citation>
    <scope>NUCLEOTIDE SEQUENCE [LARGE SCALE GENOMIC DNA]</scope>
    <source>
        <strain evidence="11">ATCC 14392 / DSM 20547 / JCM 11482 / CCUG 33030 / NBRC 15357 / NCTC 11040 / CCM 314 / 541</strain>
    </source>
</reference>
<proteinExistence type="inferred from homology"/>